<feature type="region of interest" description="Disordered" evidence="1">
    <location>
        <begin position="42"/>
        <end position="95"/>
    </location>
</feature>
<organism evidence="2">
    <name type="scientific">Rhizophagus irregularis (strain DAOM 181602 / DAOM 197198 / MUCL 43194)</name>
    <name type="common">Arbuscular mycorrhizal fungus</name>
    <name type="synonym">Glomus intraradices</name>
    <dbReference type="NCBI Taxonomy" id="747089"/>
    <lineage>
        <taxon>Eukaryota</taxon>
        <taxon>Fungi</taxon>
        <taxon>Fungi incertae sedis</taxon>
        <taxon>Mucoromycota</taxon>
        <taxon>Glomeromycotina</taxon>
        <taxon>Glomeromycetes</taxon>
        <taxon>Glomerales</taxon>
        <taxon>Glomeraceae</taxon>
        <taxon>Rhizophagus</taxon>
    </lineage>
</organism>
<feature type="compositionally biased region" description="Low complexity" evidence="1">
    <location>
        <begin position="52"/>
        <end position="62"/>
    </location>
</feature>
<dbReference type="AlphaFoldDB" id="U9U5J0"/>
<dbReference type="HOGENOM" id="CLU_2373882_0_0_1"/>
<name>U9U5J0_RHIID</name>
<feature type="compositionally biased region" description="Polar residues" evidence="1">
    <location>
        <begin position="84"/>
        <end position="95"/>
    </location>
</feature>
<proteinExistence type="predicted"/>
<accession>U9U5J0</accession>
<evidence type="ECO:0000256" key="1">
    <source>
        <dbReference type="SAM" id="MobiDB-lite"/>
    </source>
</evidence>
<gene>
    <name evidence="2" type="ORF">GLOINDRAFT_23661</name>
</gene>
<evidence type="ECO:0000313" key="2">
    <source>
        <dbReference type="EMBL" id="ESA15644.1"/>
    </source>
</evidence>
<protein>
    <submittedName>
        <fullName evidence="2">Uncharacterized protein</fullName>
    </submittedName>
</protein>
<reference evidence="2" key="1">
    <citation type="submission" date="2013-07" db="EMBL/GenBank/DDBJ databases">
        <title>The genome of an arbuscular mycorrhizal fungus provides insights into the evolution of the oldest plant symbiosis.</title>
        <authorList>
            <consortium name="DOE Joint Genome Institute"/>
            <person name="Tisserant E."/>
            <person name="Malbreil M."/>
            <person name="Kuo A."/>
            <person name="Kohler A."/>
            <person name="Symeonidi A."/>
            <person name="Balestrini R."/>
            <person name="Charron P."/>
            <person name="Duensing N."/>
            <person name="Frei-dit-Frey N."/>
            <person name="Gianinazzi-Pearson V."/>
            <person name="Gilbert B."/>
            <person name="Handa Y."/>
            <person name="Hijri M."/>
            <person name="Kaul R."/>
            <person name="Kawaguchi M."/>
            <person name="Krajinski F."/>
            <person name="Lammers P."/>
            <person name="Lapierre D."/>
            <person name="Masclaux F.G."/>
            <person name="Murat C."/>
            <person name="Morin E."/>
            <person name="Ndikumana S."/>
            <person name="Pagni M."/>
            <person name="Petitpierre D."/>
            <person name="Requena N."/>
            <person name="Rosikiewicz P."/>
            <person name="Riley R."/>
            <person name="Saito K."/>
            <person name="San Clemente H."/>
            <person name="Shapiro H."/>
            <person name="van Tuinen D."/>
            <person name="Becard G."/>
            <person name="Bonfante P."/>
            <person name="Paszkowski U."/>
            <person name="Shachar-Hill Y."/>
            <person name="Young J.P."/>
            <person name="Sanders I.R."/>
            <person name="Henrissat B."/>
            <person name="Rensing S.A."/>
            <person name="Grigoriev I.V."/>
            <person name="Corradi N."/>
            <person name="Roux C."/>
            <person name="Martin F."/>
        </authorList>
    </citation>
    <scope>NUCLEOTIDE SEQUENCE</scope>
    <source>
        <strain evidence="2">DAOM 197198</strain>
    </source>
</reference>
<dbReference type="EMBL" id="KI281787">
    <property type="protein sequence ID" value="ESA15644.1"/>
    <property type="molecule type" value="Genomic_DNA"/>
</dbReference>
<sequence>MPRNTRKAAQRIFQAKETSQEYLTAEEKGIYEQYDTDRRWIENKQASSSYSENGGCEENGAAENDENTNQNYGMQNKTKKENMLKQNNIEQDTEN</sequence>